<dbReference type="Pfam" id="PF07637">
    <property type="entry name" value="PSD5"/>
    <property type="match status" value="1"/>
</dbReference>
<feature type="domain" description="DUF1592" evidence="4">
    <location>
        <begin position="536"/>
        <end position="663"/>
    </location>
</feature>
<dbReference type="RefSeq" id="WP_007279282.1">
    <property type="nucleotide sequence ID" value="NZ_ABCK01000012.1"/>
</dbReference>
<feature type="domain" description="DUF1585" evidence="1">
    <location>
        <begin position="797"/>
        <end position="869"/>
    </location>
</feature>
<gene>
    <name evidence="7" type="ORF">LNTAR_07519</name>
</gene>
<sequence length="872" mass="100101">MSLWLIIFLCLSAGVQAEKSQAILPEKNFDFLANYCLNCHDDEKQEGKINLEDLDFNIQTLQQAEIWQKVLNAINSGDMPPEDKKQPKNVEKADFLESLSNTMVTARKVLSDSGGKITMRRLNRREYNNTLRELLDVQVDANNLPADGAGHFDTEGASQFISSDQIEQYLKAGRIAIKEAFERHANRNKEPFVYRLEIEDQFNPQLDKALANFEKNHAKFQEYFKQVKASSEAPENKKIMEEIIKRNPRVAKTPWRYLPNEAKHLKGAPRSKDFGLKDEAAAIFGEVIYTEDYKYHRQSRDLPLSDTGSYLMIVKGINRIDIKPPRGMPVGKYKLRVRGGAMADAPGFRKFIEVGHPQKRIPVKRFFEGLPFAYMQMTGTPEQAEIQETTIEIFSHSKKEIAIQERQSANWEDLRRKVYFRDRHRTGIGPVPSLWLDWIELEGPLKQAPSPFDKILIKHQDKPNRAREIIKDFGLLVFRGKMYEDNLKELLAHYEYRRSQGDSFEDALVQALSIILASPSFLYLDEPNDKQGPRQLTDRELVIRLAYFLWSAPPDQTLLDLAQSKKLMNPERLSLEVDRMLADPRAKNFVDGFTHQWLDMERLDFFQFDVLHHREFDDNAKKAAREEVYQTILHLIKNNGRLCDLLSSDYLVVDGLMANHYGIDGVYGQEFRKVKLPEGSPRGGLLGMAAINAMGSNGLETSPVERGAWVLRHLINEPPPPAPANVPQISRLEGKVLTTRQRLTAHQEEPQCASCHRKIDPIGFGLENFDATGKWRTKDKYKNKKWTIDSSGKFHKGPAFKDYFEMKKLIADRGDDFARGFIESLIAYSLGRSYAFTDDTMAEDLLAVAKKEDYRINSIIHALVQGREFQQK</sequence>
<evidence type="ECO:0000313" key="7">
    <source>
        <dbReference type="EMBL" id="EDM27075.1"/>
    </source>
</evidence>
<evidence type="ECO:0000259" key="6">
    <source>
        <dbReference type="Pfam" id="PF07637"/>
    </source>
</evidence>
<feature type="domain" description="Cytochrome C Planctomycete-type" evidence="5">
    <location>
        <begin position="36"/>
        <end position="83"/>
    </location>
</feature>
<dbReference type="EMBL" id="ABCK01000012">
    <property type="protein sequence ID" value="EDM27075.1"/>
    <property type="molecule type" value="Genomic_DNA"/>
</dbReference>
<dbReference type="AlphaFoldDB" id="A6DN39"/>
<dbReference type="Pfam" id="PF07627">
    <property type="entry name" value="PSCyt3"/>
    <property type="match status" value="1"/>
</dbReference>
<dbReference type="InterPro" id="IPR011478">
    <property type="entry name" value="DUF1585"/>
</dbReference>
<evidence type="ECO:0000259" key="5">
    <source>
        <dbReference type="Pfam" id="PF07635"/>
    </source>
</evidence>
<organism evidence="7 8">
    <name type="scientific">Lentisphaera araneosa HTCC2155</name>
    <dbReference type="NCBI Taxonomy" id="313628"/>
    <lineage>
        <taxon>Bacteria</taxon>
        <taxon>Pseudomonadati</taxon>
        <taxon>Lentisphaerota</taxon>
        <taxon>Lentisphaeria</taxon>
        <taxon>Lentisphaerales</taxon>
        <taxon>Lentisphaeraceae</taxon>
        <taxon>Lentisphaera</taxon>
    </lineage>
</organism>
<dbReference type="InterPro" id="IPR013042">
    <property type="entry name" value="DUF1592"/>
</dbReference>
<protein>
    <recommendedName>
        <fullName evidence="9">Cytochrome c domain-containing protein</fullName>
    </recommendedName>
</protein>
<feature type="domain" description="DUF1595" evidence="6">
    <location>
        <begin position="466"/>
        <end position="526"/>
    </location>
</feature>
<evidence type="ECO:0008006" key="9">
    <source>
        <dbReference type="Google" id="ProtNLM"/>
    </source>
</evidence>
<dbReference type="eggNOG" id="COG0551">
    <property type="taxonomic scope" value="Bacteria"/>
</dbReference>
<dbReference type="InterPro" id="IPR013043">
    <property type="entry name" value="DUF1595"/>
</dbReference>
<comment type="caution">
    <text evidence="7">The sequence shown here is derived from an EMBL/GenBank/DDBJ whole genome shotgun (WGS) entry which is preliminary data.</text>
</comment>
<reference evidence="7 8" key="1">
    <citation type="journal article" date="2010" name="J. Bacteriol.">
        <title>Genome sequence of Lentisphaera araneosa HTCC2155T, the type species of the order Lentisphaerales in the phylum Lentisphaerae.</title>
        <authorList>
            <person name="Thrash J.C."/>
            <person name="Cho J.C."/>
            <person name="Vergin K.L."/>
            <person name="Morris R.M."/>
            <person name="Giovannoni S.J."/>
        </authorList>
    </citation>
    <scope>NUCLEOTIDE SEQUENCE [LARGE SCALE GENOMIC DNA]</scope>
    <source>
        <strain evidence="7 8">HTCC2155</strain>
    </source>
</reference>
<dbReference type="STRING" id="313628.LNTAR_07519"/>
<name>A6DN39_9BACT</name>
<evidence type="ECO:0000259" key="3">
    <source>
        <dbReference type="Pfam" id="PF07627"/>
    </source>
</evidence>
<evidence type="ECO:0000259" key="4">
    <source>
        <dbReference type="Pfam" id="PF07631"/>
    </source>
</evidence>
<proteinExistence type="predicted"/>
<evidence type="ECO:0000313" key="8">
    <source>
        <dbReference type="Proteomes" id="UP000004947"/>
    </source>
</evidence>
<dbReference type="Pfam" id="PF07631">
    <property type="entry name" value="PSD4"/>
    <property type="match status" value="1"/>
</dbReference>
<evidence type="ECO:0000259" key="1">
    <source>
        <dbReference type="Pfam" id="PF07624"/>
    </source>
</evidence>
<dbReference type="eggNOG" id="COG2010">
    <property type="taxonomic scope" value="Bacteria"/>
</dbReference>
<dbReference type="InterPro" id="IPR013039">
    <property type="entry name" value="DUF1588"/>
</dbReference>
<dbReference type="InterPro" id="IPR011429">
    <property type="entry name" value="Cyt_c_Planctomycete-type"/>
</dbReference>
<dbReference type="Pfam" id="PF07626">
    <property type="entry name" value="PSD3"/>
    <property type="match status" value="1"/>
</dbReference>
<dbReference type="Pfam" id="PF07635">
    <property type="entry name" value="PSCyt1"/>
    <property type="match status" value="1"/>
</dbReference>
<dbReference type="Proteomes" id="UP000004947">
    <property type="component" value="Unassembled WGS sequence"/>
</dbReference>
<dbReference type="InterPro" id="IPR013036">
    <property type="entry name" value="DUF1587"/>
</dbReference>
<dbReference type="Pfam" id="PF07624">
    <property type="entry name" value="PSD2"/>
    <property type="match status" value="1"/>
</dbReference>
<keyword evidence="8" id="KW-1185">Reference proteome</keyword>
<feature type="domain" description="DUF1587" evidence="2">
    <location>
        <begin position="120"/>
        <end position="181"/>
    </location>
</feature>
<accession>A6DN39</accession>
<feature type="domain" description="DUF1588" evidence="3">
    <location>
        <begin position="682"/>
        <end position="779"/>
    </location>
</feature>
<evidence type="ECO:0000259" key="2">
    <source>
        <dbReference type="Pfam" id="PF07626"/>
    </source>
</evidence>